<dbReference type="EMBL" id="UINC01138487">
    <property type="protein sequence ID" value="SVD24460.1"/>
    <property type="molecule type" value="Genomic_DNA"/>
</dbReference>
<evidence type="ECO:0000313" key="1">
    <source>
        <dbReference type="EMBL" id="SVD24460.1"/>
    </source>
</evidence>
<accession>A0A382TQY6</accession>
<name>A0A382TQY6_9ZZZZ</name>
<gene>
    <name evidence="1" type="ORF">METZ01_LOCUS377314</name>
</gene>
<reference evidence="1" key="1">
    <citation type="submission" date="2018-05" db="EMBL/GenBank/DDBJ databases">
        <authorList>
            <person name="Lanie J.A."/>
            <person name="Ng W.-L."/>
            <person name="Kazmierczak K.M."/>
            <person name="Andrzejewski T.M."/>
            <person name="Davidsen T.M."/>
            <person name="Wayne K.J."/>
            <person name="Tettelin H."/>
            <person name="Glass J.I."/>
            <person name="Rusch D."/>
            <person name="Podicherti R."/>
            <person name="Tsui H.-C.T."/>
            <person name="Winkler M.E."/>
        </authorList>
    </citation>
    <scope>NUCLEOTIDE SEQUENCE</scope>
</reference>
<dbReference type="AlphaFoldDB" id="A0A382TQY6"/>
<sequence>VKIEKTPVKKVRYFAILGVKKQKAPVKISEN</sequence>
<organism evidence="1">
    <name type="scientific">marine metagenome</name>
    <dbReference type="NCBI Taxonomy" id="408172"/>
    <lineage>
        <taxon>unclassified sequences</taxon>
        <taxon>metagenomes</taxon>
        <taxon>ecological metagenomes</taxon>
    </lineage>
</organism>
<protein>
    <submittedName>
        <fullName evidence="1">Uncharacterized protein</fullName>
    </submittedName>
</protein>
<feature type="non-terminal residue" evidence="1">
    <location>
        <position position="1"/>
    </location>
</feature>
<proteinExistence type="predicted"/>